<gene>
    <name evidence="1" type="ORF">RPERSI_LOCUS20706</name>
</gene>
<dbReference type="Proteomes" id="UP000789920">
    <property type="component" value="Unassembled WGS sequence"/>
</dbReference>
<keyword evidence="2" id="KW-1185">Reference proteome</keyword>
<accession>A0ACA9RML4</accession>
<organism evidence="1 2">
    <name type="scientific">Racocetra persica</name>
    <dbReference type="NCBI Taxonomy" id="160502"/>
    <lineage>
        <taxon>Eukaryota</taxon>
        <taxon>Fungi</taxon>
        <taxon>Fungi incertae sedis</taxon>
        <taxon>Mucoromycota</taxon>
        <taxon>Glomeromycotina</taxon>
        <taxon>Glomeromycetes</taxon>
        <taxon>Diversisporales</taxon>
        <taxon>Gigasporaceae</taxon>
        <taxon>Racocetra</taxon>
    </lineage>
</organism>
<feature type="non-terminal residue" evidence="1">
    <location>
        <position position="119"/>
    </location>
</feature>
<proteinExistence type="predicted"/>
<sequence>YVPFEQFSHIEYLTEGGFSKMVQLIHGTQKSNILIDVKIVKLFLKILTILNTSAKFDLAQMLASIVEGIMEIHKSDVIHRDFHSGNILTKKTDFNITGNAMICDFGISEPADISDNDDD</sequence>
<dbReference type="EMBL" id="CAJVQC010059052">
    <property type="protein sequence ID" value="CAG8799370.1"/>
    <property type="molecule type" value="Genomic_DNA"/>
</dbReference>
<evidence type="ECO:0000313" key="1">
    <source>
        <dbReference type="EMBL" id="CAG8799370.1"/>
    </source>
</evidence>
<protein>
    <submittedName>
        <fullName evidence="1">30986_t:CDS:1</fullName>
    </submittedName>
</protein>
<comment type="caution">
    <text evidence="1">The sequence shown here is derived from an EMBL/GenBank/DDBJ whole genome shotgun (WGS) entry which is preliminary data.</text>
</comment>
<reference evidence="1" key="1">
    <citation type="submission" date="2021-06" db="EMBL/GenBank/DDBJ databases">
        <authorList>
            <person name="Kallberg Y."/>
            <person name="Tangrot J."/>
            <person name="Rosling A."/>
        </authorList>
    </citation>
    <scope>NUCLEOTIDE SEQUENCE</scope>
    <source>
        <strain evidence="1">MA461A</strain>
    </source>
</reference>
<evidence type="ECO:0000313" key="2">
    <source>
        <dbReference type="Proteomes" id="UP000789920"/>
    </source>
</evidence>
<feature type="non-terminal residue" evidence="1">
    <location>
        <position position="1"/>
    </location>
</feature>
<name>A0ACA9RML4_9GLOM</name>